<evidence type="ECO:0000313" key="3">
    <source>
        <dbReference type="RefSeq" id="XP_023930931.1"/>
    </source>
</evidence>
<dbReference type="Proteomes" id="UP000085678">
    <property type="component" value="Unplaced"/>
</dbReference>
<keyword evidence="2" id="KW-1185">Reference proteome</keyword>
<accession>A0A2R2ML30</accession>
<protein>
    <submittedName>
        <fullName evidence="3">Uncharacterized protein LOC106157818 isoform X1</fullName>
    </submittedName>
</protein>
<gene>
    <name evidence="3" type="primary">LOC106157818</name>
</gene>
<feature type="transmembrane region" description="Helical" evidence="1">
    <location>
        <begin position="64"/>
        <end position="88"/>
    </location>
</feature>
<dbReference type="GeneID" id="106157818"/>
<proteinExistence type="predicted"/>
<evidence type="ECO:0000256" key="1">
    <source>
        <dbReference type="SAM" id="Phobius"/>
    </source>
</evidence>
<reference evidence="3" key="1">
    <citation type="submission" date="2025-08" db="UniProtKB">
        <authorList>
            <consortium name="RefSeq"/>
        </authorList>
    </citation>
    <scope>IDENTIFICATION</scope>
    <source>
        <tissue evidence="3">Gonads</tissue>
    </source>
</reference>
<keyword evidence="1" id="KW-0472">Membrane</keyword>
<dbReference type="InParanoid" id="A0A2R2ML30"/>
<dbReference type="RefSeq" id="XP_023930931.1">
    <property type="nucleotide sequence ID" value="XM_024075163.1"/>
</dbReference>
<evidence type="ECO:0000313" key="2">
    <source>
        <dbReference type="Proteomes" id="UP000085678"/>
    </source>
</evidence>
<keyword evidence="1" id="KW-0812">Transmembrane</keyword>
<keyword evidence="1" id="KW-1133">Transmembrane helix</keyword>
<name>A0A2R2ML30_LINAN</name>
<sequence>MVNGHRRSLWQILFHFFSVQNKHIILLQNNIHIFYLSIRTLSNYITYLFCYITAVGQDIQVPHTVAMTVSAFILMMLLVTTSIAGYTVPEADFLVQSDTDSGGDAATIITVPSPFSGTTTVKVSAVMESGSRRLKLSFPTTPNRLCPGVPLTHFISELRNVTMENTTITMEPALINGEMTSFPSEICAWRIQKGYRDSANIKGMGVYDNWQDSQKCINKANEDMTCVEQLREVPWLFQCLGGKCPEGYTGPALMMLKVPIPIACFCQLIPE</sequence>
<organism evidence="2 3">
    <name type="scientific">Lingula anatina</name>
    <name type="common">Brachiopod</name>
    <name type="synonym">Lingula unguis</name>
    <dbReference type="NCBI Taxonomy" id="7574"/>
    <lineage>
        <taxon>Eukaryota</taxon>
        <taxon>Metazoa</taxon>
        <taxon>Spiralia</taxon>
        <taxon>Lophotrochozoa</taxon>
        <taxon>Brachiopoda</taxon>
        <taxon>Linguliformea</taxon>
        <taxon>Lingulata</taxon>
        <taxon>Lingulida</taxon>
        <taxon>Linguloidea</taxon>
        <taxon>Lingulidae</taxon>
        <taxon>Lingula</taxon>
    </lineage>
</organism>
<dbReference type="AlphaFoldDB" id="A0A2R2ML30"/>
<feature type="transmembrane region" description="Helical" evidence="1">
    <location>
        <begin position="31"/>
        <end position="52"/>
    </location>
</feature>